<evidence type="ECO:0000313" key="12">
    <source>
        <dbReference type="EMBL" id="SSX24998.1"/>
    </source>
</evidence>
<dbReference type="PROSITE" id="PS00237">
    <property type="entry name" value="G_PROTEIN_RECEP_F1_1"/>
    <property type="match status" value="1"/>
</dbReference>
<keyword evidence="5 9" id="KW-0297">G-protein coupled receptor</keyword>
<organism evidence="12">
    <name type="scientific">Culicoides sonorensis</name>
    <name type="common">Biting midge</name>
    <dbReference type="NCBI Taxonomy" id="179676"/>
    <lineage>
        <taxon>Eukaryota</taxon>
        <taxon>Metazoa</taxon>
        <taxon>Ecdysozoa</taxon>
        <taxon>Arthropoda</taxon>
        <taxon>Hexapoda</taxon>
        <taxon>Insecta</taxon>
        <taxon>Pterygota</taxon>
        <taxon>Neoptera</taxon>
        <taxon>Endopterygota</taxon>
        <taxon>Diptera</taxon>
        <taxon>Nematocera</taxon>
        <taxon>Chironomoidea</taxon>
        <taxon>Ceratopogonidae</taxon>
        <taxon>Ceratopogoninae</taxon>
        <taxon>Culicoides</taxon>
        <taxon>Monoculicoides</taxon>
    </lineage>
</organism>
<dbReference type="AlphaFoldDB" id="A0A336MFZ5"/>
<dbReference type="PRINTS" id="PR00237">
    <property type="entry name" value="GPCRRHODOPSN"/>
</dbReference>
<evidence type="ECO:0000256" key="2">
    <source>
        <dbReference type="ARBA" id="ARBA00010663"/>
    </source>
</evidence>
<keyword evidence="8 9" id="KW-0807">Transducer</keyword>
<evidence type="ECO:0000256" key="6">
    <source>
        <dbReference type="ARBA" id="ARBA00023136"/>
    </source>
</evidence>
<feature type="transmembrane region" description="Helical" evidence="10">
    <location>
        <begin position="193"/>
        <end position="219"/>
    </location>
</feature>
<keyword evidence="3 9" id="KW-0812">Transmembrane</keyword>
<feature type="transmembrane region" description="Helical" evidence="10">
    <location>
        <begin position="231"/>
        <end position="252"/>
    </location>
</feature>
<dbReference type="SUPFAM" id="SSF81321">
    <property type="entry name" value="Family A G protein-coupled receptor-like"/>
    <property type="match status" value="1"/>
</dbReference>
<proteinExistence type="inferred from homology"/>
<evidence type="ECO:0000256" key="5">
    <source>
        <dbReference type="ARBA" id="ARBA00023040"/>
    </source>
</evidence>
<evidence type="ECO:0000256" key="7">
    <source>
        <dbReference type="ARBA" id="ARBA00023170"/>
    </source>
</evidence>
<dbReference type="Pfam" id="PF00001">
    <property type="entry name" value="7tm_1"/>
    <property type="match status" value="1"/>
</dbReference>
<dbReference type="GO" id="GO:0005886">
    <property type="term" value="C:plasma membrane"/>
    <property type="evidence" value="ECO:0007669"/>
    <property type="project" value="TreeGrafter"/>
</dbReference>
<dbReference type="GO" id="GO:0004930">
    <property type="term" value="F:G protein-coupled receptor activity"/>
    <property type="evidence" value="ECO:0007669"/>
    <property type="project" value="UniProtKB-KW"/>
</dbReference>
<sequence>MNINCDSTLLFSQINEKYSIILLLSTKIFNENMQTLPMIDLVYNTLTTIIPSQTQISQPYDVSYRGNELNASSSSTHNEPMTSTPWTPNKNLLFHLDKHQILLGSSNFSHSLNSNNYNMSGGNESEGNFINGTYLYDDDTTDDVHKEFIFDRTDVRIIFITLYSLVFCCCFFGNLLVILVVTMSRRLRSITNFFLANLAVADLCVGVFCVFQNLSIYLIPSWVLGDFLCKMYQFVHSLSYTASIFILVVICMERYFAIIHPITCKQILTSTRLRLVIIVVWITSGVYSIPKFIFVRTITNELGNGQTETICIAHRKAFNAELFDLINFALLYILPLLVMTILYSRIGIALWKSSRGLERHIAMQNTTTSHLTSGNGLLSRANSRHENKRTLGTTESQVSVESEKIVVSTWRNQSFHQRHHGTQLTQVSHSASNVLRARRGVIRMLLVVLLTFALCNLPFHARKMWQHW</sequence>
<dbReference type="Gene3D" id="1.20.1070.10">
    <property type="entry name" value="Rhodopsin 7-helix transmembrane proteins"/>
    <property type="match status" value="1"/>
</dbReference>
<dbReference type="PANTHER" id="PTHR24243">
    <property type="entry name" value="G-PROTEIN COUPLED RECEPTOR"/>
    <property type="match status" value="1"/>
</dbReference>
<protein>
    <submittedName>
        <fullName evidence="12">CSON011805 protein</fullName>
    </submittedName>
</protein>
<feature type="transmembrane region" description="Helical" evidence="10">
    <location>
        <begin position="273"/>
        <end position="294"/>
    </location>
</feature>
<evidence type="ECO:0000256" key="4">
    <source>
        <dbReference type="ARBA" id="ARBA00022989"/>
    </source>
</evidence>
<evidence type="ECO:0000259" key="11">
    <source>
        <dbReference type="PROSITE" id="PS50262"/>
    </source>
</evidence>
<keyword evidence="6 10" id="KW-0472">Membrane</keyword>
<accession>A0A336MFZ5</accession>
<evidence type="ECO:0000256" key="10">
    <source>
        <dbReference type="SAM" id="Phobius"/>
    </source>
</evidence>
<feature type="transmembrane region" description="Helical" evidence="10">
    <location>
        <begin position="329"/>
        <end position="351"/>
    </location>
</feature>
<gene>
    <name evidence="12" type="primary">CSON011805</name>
</gene>
<comment type="subcellular location">
    <subcellularLocation>
        <location evidence="1">Membrane</location>
        <topology evidence="1">Multi-pass membrane protein</topology>
    </subcellularLocation>
</comment>
<dbReference type="PROSITE" id="PS50262">
    <property type="entry name" value="G_PROTEIN_RECEP_F1_2"/>
    <property type="match status" value="1"/>
</dbReference>
<evidence type="ECO:0000256" key="8">
    <source>
        <dbReference type="ARBA" id="ARBA00023224"/>
    </source>
</evidence>
<reference evidence="12" key="1">
    <citation type="submission" date="2018-07" db="EMBL/GenBank/DDBJ databases">
        <authorList>
            <person name="Quirk P.G."/>
            <person name="Krulwich T.A."/>
        </authorList>
    </citation>
    <scope>NUCLEOTIDE SEQUENCE</scope>
</reference>
<feature type="transmembrane region" description="Helical" evidence="10">
    <location>
        <begin position="440"/>
        <end position="459"/>
    </location>
</feature>
<evidence type="ECO:0000256" key="1">
    <source>
        <dbReference type="ARBA" id="ARBA00004141"/>
    </source>
</evidence>
<evidence type="ECO:0000256" key="3">
    <source>
        <dbReference type="ARBA" id="ARBA00022692"/>
    </source>
</evidence>
<feature type="domain" description="G-protein coupled receptors family 1 profile" evidence="11">
    <location>
        <begin position="173"/>
        <end position="468"/>
    </location>
</feature>
<dbReference type="EMBL" id="UFQT01000527">
    <property type="protein sequence ID" value="SSX24998.1"/>
    <property type="molecule type" value="Genomic_DNA"/>
</dbReference>
<name>A0A336MFZ5_CULSO</name>
<keyword evidence="4 10" id="KW-1133">Transmembrane helix</keyword>
<dbReference type="InterPro" id="IPR017452">
    <property type="entry name" value="GPCR_Rhodpsn_7TM"/>
</dbReference>
<comment type="similarity">
    <text evidence="2 9">Belongs to the G-protein coupled receptor 1 family.</text>
</comment>
<dbReference type="OMA" id="HICIMRR"/>
<feature type="transmembrane region" description="Helical" evidence="10">
    <location>
        <begin position="157"/>
        <end position="181"/>
    </location>
</feature>
<dbReference type="VEuPathDB" id="VectorBase:CSON011805"/>
<keyword evidence="7 9" id="KW-0675">Receptor</keyword>
<dbReference type="PANTHER" id="PTHR24243:SF224">
    <property type="entry name" value="G-PROTEIN COUPLED RECEPTOR 19-RELATED"/>
    <property type="match status" value="1"/>
</dbReference>
<dbReference type="InterPro" id="IPR000276">
    <property type="entry name" value="GPCR_Rhodpsn"/>
</dbReference>
<evidence type="ECO:0000256" key="9">
    <source>
        <dbReference type="RuleBase" id="RU000688"/>
    </source>
</evidence>